<gene>
    <name evidence="3" type="ORF">HNQ44_001308</name>
</gene>
<sequence>MEINYNITEETYMEFYLFQAKNSKAIRKSMMTQRFLTPLLYLVGAVIVSYILDMHLSIMGIPFLIFGFLWMLFFPVHFNRQIKRTARKMIREGKNEGVLGKHSMVFTDEGLKETNATGETKVAWVWIQDLKEDESNFYLYHTGITGFIVPKKDLMNVDSIRSLLQDKISTHR</sequence>
<accession>A0A7W8CT49</accession>
<evidence type="ECO:0000313" key="4">
    <source>
        <dbReference type="Proteomes" id="UP000525923"/>
    </source>
</evidence>
<keyword evidence="1" id="KW-1133">Transmembrane helix</keyword>
<feature type="transmembrane region" description="Helical" evidence="1">
    <location>
        <begin position="35"/>
        <end position="52"/>
    </location>
</feature>
<feature type="transmembrane region" description="Helical" evidence="1">
    <location>
        <begin position="58"/>
        <end position="78"/>
    </location>
</feature>
<dbReference type="AlphaFoldDB" id="A0A7W8CT49"/>
<comment type="caution">
    <text evidence="3">The sequence shown here is derived from an EMBL/GenBank/DDBJ whole genome shotgun (WGS) entry which is preliminary data.</text>
</comment>
<dbReference type="InterPro" id="IPR025588">
    <property type="entry name" value="YcxB-like_C"/>
</dbReference>
<name>A0A7W8CT49_9BACL</name>
<dbReference type="Proteomes" id="UP000525923">
    <property type="component" value="Unassembled WGS sequence"/>
</dbReference>
<dbReference type="Pfam" id="PF14317">
    <property type="entry name" value="YcxB"/>
    <property type="match status" value="1"/>
</dbReference>
<evidence type="ECO:0000256" key="1">
    <source>
        <dbReference type="SAM" id="Phobius"/>
    </source>
</evidence>
<dbReference type="RefSeq" id="WP_135502803.1">
    <property type="nucleotide sequence ID" value="NZ_JACHHE010000003.1"/>
</dbReference>
<keyword evidence="1" id="KW-0472">Membrane</keyword>
<feature type="domain" description="YcxB-like C-terminal" evidence="2">
    <location>
        <begin position="106"/>
        <end position="160"/>
    </location>
</feature>
<protein>
    <recommendedName>
        <fullName evidence="2">YcxB-like C-terminal domain-containing protein</fullName>
    </recommendedName>
</protein>
<keyword evidence="4" id="KW-1185">Reference proteome</keyword>
<reference evidence="3 4" key="1">
    <citation type="submission" date="2020-08" db="EMBL/GenBank/DDBJ databases">
        <title>Genomic Encyclopedia of Type Strains, Phase IV (KMG-IV): sequencing the most valuable type-strain genomes for metagenomic binning, comparative biology and taxonomic classification.</title>
        <authorList>
            <person name="Goeker M."/>
        </authorList>
    </citation>
    <scope>NUCLEOTIDE SEQUENCE [LARGE SCALE GENOMIC DNA]</scope>
    <source>
        <strain evidence="3 4">DSM 15895</strain>
    </source>
</reference>
<evidence type="ECO:0000313" key="3">
    <source>
        <dbReference type="EMBL" id="MBB5179884.1"/>
    </source>
</evidence>
<dbReference type="OrthoDB" id="339559at2"/>
<dbReference type="EMBL" id="JACHHE010000003">
    <property type="protein sequence ID" value="MBB5179884.1"/>
    <property type="molecule type" value="Genomic_DNA"/>
</dbReference>
<evidence type="ECO:0000259" key="2">
    <source>
        <dbReference type="Pfam" id="PF14317"/>
    </source>
</evidence>
<organism evidence="3 4">
    <name type="scientific">Planococcus koreensis</name>
    <dbReference type="NCBI Taxonomy" id="112331"/>
    <lineage>
        <taxon>Bacteria</taxon>
        <taxon>Bacillati</taxon>
        <taxon>Bacillota</taxon>
        <taxon>Bacilli</taxon>
        <taxon>Bacillales</taxon>
        <taxon>Caryophanaceae</taxon>
        <taxon>Planococcus</taxon>
    </lineage>
</organism>
<keyword evidence="1" id="KW-0812">Transmembrane</keyword>
<proteinExistence type="predicted"/>